<evidence type="ECO:0000313" key="1">
    <source>
        <dbReference type="EMBL" id="SVB16292.1"/>
    </source>
</evidence>
<reference evidence="1" key="1">
    <citation type="submission" date="2018-05" db="EMBL/GenBank/DDBJ databases">
        <authorList>
            <person name="Lanie J.A."/>
            <person name="Ng W.-L."/>
            <person name="Kazmierczak K.M."/>
            <person name="Andrzejewski T.M."/>
            <person name="Davidsen T.M."/>
            <person name="Wayne K.J."/>
            <person name="Tettelin H."/>
            <person name="Glass J.I."/>
            <person name="Rusch D."/>
            <person name="Podicherti R."/>
            <person name="Tsui H.-C.T."/>
            <person name="Winkler M.E."/>
        </authorList>
    </citation>
    <scope>NUCLEOTIDE SEQUENCE</scope>
</reference>
<gene>
    <name evidence="1" type="ORF">METZ01_LOCUS169146</name>
</gene>
<accession>A0A382BS84</accession>
<organism evidence="1">
    <name type="scientific">marine metagenome</name>
    <dbReference type="NCBI Taxonomy" id="408172"/>
    <lineage>
        <taxon>unclassified sequences</taxon>
        <taxon>metagenomes</taxon>
        <taxon>ecological metagenomes</taxon>
    </lineage>
</organism>
<sequence length="265" mass="29416">MSADIEIEDVEDALKRADEYAKLMGRTKKNIVADLLDDGQLNFSAGSDSKSVLDRATDQAKKLQGLLTTLVPIIALLLSIGAEGFGIVDLTGWDFIGDEDNDEDPIYIYGCMNDKALNYDENATRDDDSCEYAPPPEPDGPGCEPHIYDVQFLYTDSNNDTVKARFDVDCTNSGVTERITVFFSAWMPNTTPETGDEPVNQTTVWAEVEGTATDYYSVSLGNFEAGVYDLYFILYDANGTVVDGGFEENRWIENPGELEERENER</sequence>
<dbReference type="EMBL" id="UINC01030984">
    <property type="protein sequence ID" value="SVB16292.1"/>
    <property type="molecule type" value="Genomic_DNA"/>
</dbReference>
<feature type="non-terminal residue" evidence="1">
    <location>
        <position position="265"/>
    </location>
</feature>
<dbReference type="AlphaFoldDB" id="A0A382BS84"/>
<protein>
    <submittedName>
        <fullName evidence="1">Uncharacterized protein</fullName>
    </submittedName>
</protein>
<name>A0A382BS84_9ZZZZ</name>
<proteinExistence type="predicted"/>